<protein>
    <recommendedName>
        <fullName evidence="1">Serine/threonine-protein phosphatase</fullName>
        <ecNumber evidence="1">3.1.3.16</ecNumber>
    </recommendedName>
</protein>
<dbReference type="SUPFAM" id="SSF56300">
    <property type="entry name" value="Metallo-dependent phosphatases"/>
    <property type="match status" value="1"/>
</dbReference>
<dbReference type="Pfam" id="PF00149">
    <property type="entry name" value="Metallophos"/>
    <property type="match status" value="1"/>
</dbReference>
<comment type="catalytic activity">
    <reaction evidence="1">
        <text>O-phospho-L-threonyl-[protein] + H2O = L-threonyl-[protein] + phosphate</text>
        <dbReference type="Rhea" id="RHEA:47004"/>
        <dbReference type="Rhea" id="RHEA-COMP:11060"/>
        <dbReference type="Rhea" id="RHEA-COMP:11605"/>
        <dbReference type="ChEBI" id="CHEBI:15377"/>
        <dbReference type="ChEBI" id="CHEBI:30013"/>
        <dbReference type="ChEBI" id="CHEBI:43474"/>
        <dbReference type="ChEBI" id="CHEBI:61977"/>
        <dbReference type="EC" id="3.1.3.16"/>
    </reaction>
</comment>
<comment type="similarity">
    <text evidence="1">Belongs to the PPP phosphatase family.</text>
</comment>
<dbReference type="AlphaFoldDB" id="A0A9Q0MA63"/>
<dbReference type="GO" id="GO:0005737">
    <property type="term" value="C:cytoplasm"/>
    <property type="evidence" value="ECO:0007669"/>
    <property type="project" value="TreeGrafter"/>
</dbReference>
<dbReference type="EMBL" id="JAPWDV010000001">
    <property type="protein sequence ID" value="KAJ6222618.1"/>
    <property type="molecule type" value="Genomic_DNA"/>
</dbReference>
<evidence type="ECO:0000259" key="2">
    <source>
        <dbReference type="PROSITE" id="PS00125"/>
    </source>
</evidence>
<organism evidence="3 4">
    <name type="scientific">Blomia tropicalis</name>
    <name type="common">Mite</name>
    <dbReference type="NCBI Taxonomy" id="40697"/>
    <lineage>
        <taxon>Eukaryota</taxon>
        <taxon>Metazoa</taxon>
        <taxon>Ecdysozoa</taxon>
        <taxon>Arthropoda</taxon>
        <taxon>Chelicerata</taxon>
        <taxon>Arachnida</taxon>
        <taxon>Acari</taxon>
        <taxon>Acariformes</taxon>
        <taxon>Sarcoptiformes</taxon>
        <taxon>Astigmata</taxon>
        <taxon>Glycyphagoidea</taxon>
        <taxon>Echimyopodidae</taxon>
        <taxon>Blomia</taxon>
    </lineage>
</organism>
<sequence>MEQVLSLTKQRRVRHHLALFNETFDYYQKNCTRSNGADIIDRLHILRDAIYQDIRMLTDTFIKVMKDYPNLVRLNENKFDYIFFGDYVDRGIHGFEIVIYLILLKLIYPNNFTILRGNHEVRWLNQSFFLRECELKFGNRKGSHVWRILNQCFTELPYAALINGNIFACHGGIPRNLNSLQDIDNKIPKGLIDEHENFLALQLLWNDFRTKETDLLFDYLNDVEDIPNDEEQTQIDNYDLDDDDDTSREIAKYYVPNITRRIGYIVGNKAVLHFQQKHKIDYIIRAHQYDRIVSRQGYNVHALNHVITLFSNSNYVGGFNSTACVQVSISDNKVHIIALRNQDDHSFNDNDMIEYEELADIQS</sequence>
<dbReference type="PANTHER" id="PTHR11668">
    <property type="entry name" value="SERINE/THREONINE PROTEIN PHOSPHATASE"/>
    <property type="match status" value="1"/>
</dbReference>
<comment type="caution">
    <text evidence="3">The sequence shown here is derived from an EMBL/GenBank/DDBJ whole genome shotgun (WGS) entry which is preliminary data.</text>
</comment>
<dbReference type="PRINTS" id="PR00114">
    <property type="entry name" value="STPHPHTASE"/>
</dbReference>
<evidence type="ECO:0000313" key="4">
    <source>
        <dbReference type="Proteomes" id="UP001142055"/>
    </source>
</evidence>
<dbReference type="SMART" id="SM00156">
    <property type="entry name" value="PP2Ac"/>
    <property type="match status" value="1"/>
</dbReference>
<dbReference type="InterPro" id="IPR004843">
    <property type="entry name" value="Calcineurin-like_PHP"/>
</dbReference>
<evidence type="ECO:0000313" key="3">
    <source>
        <dbReference type="EMBL" id="KAJ6222618.1"/>
    </source>
</evidence>
<accession>A0A9Q0MA63</accession>
<feature type="domain" description="Serine/threonine specific protein phosphatases" evidence="2">
    <location>
        <begin position="115"/>
        <end position="120"/>
    </location>
</feature>
<gene>
    <name evidence="3" type="ORF">RDWZM_001163</name>
</gene>
<keyword evidence="1" id="KW-0378">Hydrolase</keyword>
<dbReference type="EC" id="3.1.3.16" evidence="1"/>
<dbReference type="CDD" id="cd00144">
    <property type="entry name" value="MPP_PPP_family"/>
    <property type="match status" value="1"/>
</dbReference>
<dbReference type="PROSITE" id="PS00125">
    <property type="entry name" value="SER_THR_PHOSPHATASE"/>
    <property type="match status" value="1"/>
</dbReference>
<dbReference type="InterPro" id="IPR050341">
    <property type="entry name" value="PP1_catalytic_subunit"/>
</dbReference>
<dbReference type="InterPro" id="IPR006186">
    <property type="entry name" value="Ser/Thr-sp_prot-phosphatase"/>
</dbReference>
<dbReference type="Proteomes" id="UP001142055">
    <property type="component" value="Chromosome 1"/>
</dbReference>
<dbReference type="Gene3D" id="3.60.21.10">
    <property type="match status" value="1"/>
</dbReference>
<dbReference type="PANTHER" id="PTHR11668:SF496">
    <property type="entry name" value="SERINE_THREONINE-PROTEIN PHOSPHATASE"/>
    <property type="match status" value="1"/>
</dbReference>
<dbReference type="GO" id="GO:0005634">
    <property type="term" value="C:nucleus"/>
    <property type="evidence" value="ECO:0007669"/>
    <property type="project" value="TreeGrafter"/>
</dbReference>
<dbReference type="GO" id="GO:0004722">
    <property type="term" value="F:protein serine/threonine phosphatase activity"/>
    <property type="evidence" value="ECO:0007669"/>
    <property type="project" value="UniProtKB-EC"/>
</dbReference>
<proteinExistence type="inferred from homology"/>
<name>A0A9Q0MA63_BLOTA</name>
<reference evidence="3" key="1">
    <citation type="submission" date="2022-12" db="EMBL/GenBank/DDBJ databases">
        <title>Genome assemblies of Blomia tropicalis.</title>
        <authorList>
            <person name="Cui Y."/>
        </authorList>
    </citation>
    <scope>NUCLEOTIDE SEQUENCE</scope>
    <source>
        <tissue evidence="3">Adult mites</tissue>
    </source>
</reference>
<evidence type="ECO:0000256" key="1">
    <source>
        <dbReference type="RuleBase" id="RU004273"/>
    </source>
</evidence>
<keyword evidence="4" id="KW-1185">Reference proteome</keyword>
<dbReference type="InterPro" id="IPR029052">
    <property type="entry name" value="Metallo-depent_PP-like"/>
</dbReference>